<evidence type="ECO:0000259" key="1">
    <source>
        <dbReference type="Pfam" id="PF09084"/>
    </source>
</evidence>
<dbReference type="eggNOG" id="COG0715">
    <property type="taxonomic scope" value="Bacteria"/>
</dbReference>
<reference evidence="2 3" key="1">
    <citation type="submission" date="2014-06" db="EMBL/GenBank/DDBJ databases">
        <title>Draft genome sequence of Paenibacillus sp. MSt1.</title>
        <authorList>
            <person name="Aw Y.K."/>
            <person name="Ong K.S."/>
            <person name="Gan H.M."/>
            <person name="Lee S.M."/>
        </authorList>
    </citation>
    <scope>NUCLEOTIDE SEQUENCE [LARGE SCALE GENOMIC DNA]</scope>
    <source>
        <strain evidence="2 3">MSt1</strain>
    </source>
</reference>
<comment type="caution">
    <text evidence="2">The sequence shown here is derived from an EMBL/GenBank/DDBJ whole genome shotgun (WGS) entry which is preliminary data.</text>
</comment>
<protein>
    <recommendedName>
        <fullName evidence="1">SsuA/THI5-like domain-containing protein</fullName>
    </recommendedName>
</protein>
<accession>A0A081NTQ3</accession>
<feature type="domain" description="SsuA/THI5-like" evidence="1">
    <location>
        <begin position="86"/>
        <end position="264"/>
    </location>
</feature>
<dbReference type="OrthoDB" id="9814375at2"/>
<keyword evidence="3" id="KW-1185">Reference proteome</keyword>
<dbReference type="GO" id="GO:0009234">
    <property type="term" value="P:menaquinone biosynthetic process"/>
    <property type="evidence" value="ECO:0007669"/>
    <property type="project" value="UniProtKB-UniPathway"/>
</dbReference>
<dbReference type="PIRSF" id="PIRSF027386">
    <property type="entry name" value="UCP027386_ABC_sbc_TM0202"/>
    <property type="match status" value="1"/>
</dbReference>
<dbReference type="Proteomes" id="UP000028123">
    <property type="component" value="Unassembled WGS sequence"/>
</dbReference>
<gene>
    <name evidence="2" type="ORF">ET33_30735</name>
</gene>
<dbReference type="PANTHER" id="PTHR30024">
    <property type="entry name" value="ALIPHATIC SULFONATES-BINDING PROTEIN-RELATED"/>
    <property type="match status" value="1"/>
</dbReference>
<sequence length="336" mass="36683">MLGLLAFCRRIRLGWFMALTACVFVAGCSHSGIERLGKKAATGGAVKPESIVLLSPRVPAIIPAMSVAQQSDAQVKIKVEMWDTFEQMLTRVQQGDAPFVVAALSVGANMHAKGLPLQLLEVDTWGSMYLVSLDSNVRKLADLQGETVYVPGQGGPAEILTRFLLGREGLEQQVKLAAGTVPDIMQQLAAGKIRHAVLPEPVIGGLREKLGDKLHEAVDFQQAWRGVFGEDLPQSGIFVHSGWAKNHKEEIAEFRKLYREALARTVDGSAMSLKPAAEKLGLSEQALKTALPKITLTYKDAAEARPEVERYFNILLKLAPDSIGGKLPDEDFYYHL</sequence>
<dbReference type="InterPro" id="IPR027024">
    <property type="entry name" value="UCP027386_ABC_sbc_TM0202"/>
</dbReference>
<dbReference type="Pfam" id="PF09084">
    <property type="entry name" value="NMT1"/>
    <property type="match status" value="1"/>
</dbReference>
<organism evidence="2 3">
    <name type="scientific">Paenibacillus tyrfis</name>
    <dbReference type="NCBI Taxonomy" id="1501230"/>
    <lineage>
        <taxon>Bacteria</taxon>
        <taxon>Bacillati</taxon>
        <taxon>Bacillota</taxon>
        <taxon>Bacilli</taxon>
        <taxon>Bacillales</taxon>
        <taxon>Paenibacillaceae</taxon>
        <taxon>Paenibacillus</taxon>
    </lineage>
</organism>
<dbReference type="InterPro" id="IPR015168">
    <property type="entry name" value="SsuA/THI5"/>
</dbReference>
<dbReference type="UniPathway" id="UPA00079"/>
<dbReference type="PANTHER" id="PTHR30024:SF46">
    <property type="entry name" value="ABC TRANSPORTER, SUBSTRATE-BINDING LIPOPROTEIN"/>
    <property type="match status" value="1"/>
</dbReference>
<name>A0A081NTQ3_9BACL</name>
<proteinExistence type="predicted"/>
<dbReference type="RefSeq" id="WP_036693358.1">
    <property type="nucleotide sequence ID" value="NZ_JNVM01000056.1"/>
</dbReference>
<dbReference type="Gene3D" id="3.40.190.10">
    <property type="entry name" value="Periplasmic binding protein-like II"/>
    <property type="match status" value="2"/>
</dbReference>
<dbReference type="EMBL" id="JNVM01000056">
    <property type="protein sequence ID" value="KEQ21826.1"/>
    <property type="molecule type" value="Genomic_DNA"/>
</dbReference>
<dbReference type="AlphaFoldDB" id="A0A081NTQ3"/>
<evidence type="ECO:0000313" key="3">
    <source>
        <dbReference type="Proteomes" id="UP000028123"/>
    </source>
</evidence>
<evidence type="ECO:0000313" key="2">
    <source>
        <dbReference type="EMBL" id="KEQ21826.1"/>
    </source>
</evidence>
<dbReference type="SUPFAM" id="SSF53850">
    <property type="entry name" value="Periplasmic binding protein-like II"/>
    <property type="match status" value="1"/>
</dbReference>